<dbReference type="PROSITE" id="PS50222">
    <property type="entry name" value="EF_HAND_2"/>
    <property type="match status" value="4"/>
</dbReference>
<dbReference type="SMART" id="SM00054">
    <property type="entry name" value="EFh"/>
    <property type="match status" value="4"/>
</dbReference>
<protein>
    <submittedName>
        <fullName evidence="4">Calmodulin</fullName>
    </submittedName>
</protein>
<dbReference type="FunFam" id="1.10.238.10:FF:000527">
    <property type="entry name" value="Calmodulin-3"/>
    <property type="match status" value="1"/>
</dbReference>
<dbReference type="CDD" id="cd00051">
    <property type="entry name" value="EFh"/>
    <property type="match status" value="2"/>
</dbReference>
<evidence type="ECO:0000256" key="2">
    <source>
        <dbReference type="ARBA" id="ARBA00022837"/>
    </source>
</evidence>
<evidence type="ECO:0000259" key="3">
    <source>
        <dbReference type="PROSITE" id="PS50222"/>
    </source>
</evidence>
<evidence type="ECO:0000313" key="5">
    <source>
        <dbReference type="Proteomes" id="UP000031668"/>
    </source>
</evidence>
<dbReference type="OrthoDB" id="26525at2759"/>
<comment type="caution">
    <text evidence="4">The sequence shown here is derived from an EMBL/GenBank/DDBJ whole genome shotgun (WGS) entry which is preliminary data.</text>
</comment>
<gene>
    <name evidence="4" type="ORF">RF11_02564</name>
</gene>
<evidence type="ECO:0000256" key="1">
    <source>
        <dbReference type="ARBA" id="ARBA00022737"/>
    </source>
</evidence>
<proteinExistence type="predicted"/>
<dbReference type="GO" id="GO:0016460">
    <property type="term" value="C:myosin II complex"/>
    <property type="evidence" value="ECO:0007669"/>
    <property type="project" value="TreeGrafter"/>
</dbReference>
<accession>A0A0C2M4W5</accession>
<dbReference type="PROSITE" id="PS00018">
    <property type="entry name" value="EF_HAND_1"/>
    <property type="match status" value="3"/>
</dbReference>
<keyword evidence="1" id="KW-0677">Repeat</keyword>
<dbReference type="InterPro" id="IPR011992">
    <property type="entry name" value="EF-hand-dom_pair"/>
</dbReference>
<feature type="domain" description="EF-hand" evidence="3">
    <location>
        <begin position="44"/>
        <end position="79"/>
    </location>
</feature>
<dbReference type="Proteomes" id="UP000031668">
    <property type="component" value="Unassembled WGS sequence"/>
</dbReference>
<dbReference type="InterPro" id="IPR018247">
    <property type="entry name" value="EF_Hand_1_Ca_BS"/>
</dbReference>
<dbReference type="AlphaFoldDB" id="A0A0C2M4W5"/>
<feature type="domain" description="EF-hand" evidence="3">
    <location>
        <begin position="117"/>
        <end position="152"/>
    </location>
</feature>
<dbReference type="GO" id="GO:0005509">
    <property type="term" value="F:calcium ion binding"/>
    <property type="evidence" value="ECO:0007669"/>
    <property type="project" value="InterPro"/>
</dbReference>
<dbReference type="OMA" id="MNACSER"/>
<dbReference type="Gene3D" id="1.10.238.10">
    <property type="entry name" value="EF-hand"/>
    <property type="match status" value="2"/>
</dbReference>
<feature type="domain" description="EF-hand" evidence="3">
    <location>
        <begin position="81"/>
        <end position="116"/>
    </location>
</feature>
<organism evidence="4 5">
    <name type="scientific">Thelohanellus kitauei</name>
    <name type="common">Myxosporean</name>
    <dbReference type="NCBI Taxonomy" id="669202"/>
    <lineage>
        <taxon>Eukaryota</taxon>
        <taxon>Metazoa</taxon>
        <taxon>Cnidaria</taxon>
        <taxon>Myxozoa</taxon>
        <taxon>Myxosporea</taxon>
        <taxon>Bivalvulida</taxon>
        <taxon>Platysporina</taxon>
        <taxon>Myxobolidae</taxon>
        <taxon>Thelohanellus</taxon>
    </lineage>
</organism>
<name>A0A0C2M4W5_THEKT</name>
<feature type="domain" description="EF-hand" evidence="3">
    <location>
        <begin position="8"/>
        <end position="43"/>
    </location>
</feature>
<keyword evidence="2" id="KW-0106">Calcium</keyword>
<sequence length="154" mass="17620">MADQLTEDQISEFKEAFSLFDKDGDEVISPKELDSVMRSLGQTPTEQEIMDMINEVDTDKSGTIDFNEFLLMMVKRLPKVESSVEMREAFKVFDKNGDGKITAEELKNVMEKLGEQLQDEQINEMIKEADLDADGMVSFEEFCKMMSPKDDSHK</sequence>
<reference evidence="4 5" key="1">
    <citation type="journal article" date="2014" name="Genome Biol. Evol.">
        <title>The genome of the myxosporean Thelohanellus kitauei shows adaptations to nutrient acquisition within its fish host.</title>
        <authorList>
            <person name="Yang Y."/>
            <person name="Xiong J."/>
            <person name="Zhou Z."/>
            <person name="Huo F."/>
            <person name="Miao W."/>
            <person name="Ran C."/>
            <person name="Liu Y."/>
            <person name="Zhang J."/>
            <person name="Feng J."/>
            <person name="Wang M."/>
            <person name="Wang M."/>
            <person name="Wang L."/>
            <person name="Yao B."/>
        </authorList>
    </citation>
    <scope>NUCLEOTIDE SEQUENCE [LARGE SCALE GENOMIC DNA]</scope>
    <source>
        <strain evidence="4">Wuqing</strain>
    </source>
</reference>
<dbReference type="Pfam" id="PF13499">
    <property type="entry name" value="EF-hand_7"/>
    <property type="match status" value="2"/>
</dbReference>
<evidence type="ECO:0000313" key="4">
    <source>
        <dbReference type="EMBL" id="KII62065.1"/>
    </source>
</evidence>
<keyword evidence="5" id="KW-1185">Reference proteome</keyword>
<dbReference type="PANTHER" id="PTHR23048:SF0">
    <property type="entry name" value="CALMODULIN LIKE 3"/>
    <property type="match status" value="1"/>
</dbReference>
<dbReference type="InterPro" id="IPR002048">
    <property type="entry name" value="EF_hand_dom"/>
</dbReference>
<dbReference type="SUPFAM" id="SSF47473">
    <property type="entry name" value="EF-hand"/>
    <property type="match status" value="1"/>
</dbReference>
<dbReference type="EMBL" id="JWZT01005118">
    <property type="protein sequence ID" value="KII62065.1"/>
    <property type="molecule type" value="Genomic_DNA"/>
</dbReference>
<dbReference type="PANTHER" id="PTHR23048">
    <property type="entry name" value="MYOSIN LIGHT CHAIN 1, 3"/>
    <property type="match status" value="1"/>
</dbReference>
<dbReference type="InterPro" id="IPR050230">
    <property type="entry name" value="CALM/Myosin/TropC-like"/>
</dbReference>